<name>A0AAE5CC68_9BACT</name>
<sequence>MISRREFLQASVAASAILGGGLARLASAQGLTEEALTSFPTTGNVTLVHITDIHAQLKPIYFREPSINIGVGEQAGKPPHVTGEDFLKLYGIEPGSPEAYA</sequence>
<organism evidence="1 2">
    <name type="scientific">Candidatus Kutchimonas denitrificans</name>
    <dbReference type="NCBI Taxonomy" id="3056748"/>
    <lineage>
        <taxon>Bacteria</taxon>
        <taxon>Pseudomonadati</taxon>
        <taxon>Gemmatimonadota</taxon>
        <taxon>Gemmatimonadia</taxon>
        <taxon>Candidatus Palauibacterales</taxon>
        <taxon>Candidatus Palauibacteraceae</taxon>
        <taxon>Candidatus Kutchimonas</taxon>
    </lineage>
</organism>
<dbReference type="EMBL" id="JAACAK010000077">
    <property type="protein sequence ID" value="NIR75378.1"/>
    <property type="molecule type" value="Genomic_DNA"/>
</dbReference>
<reference evidence="1 2" key="1">
    <citation type="submission" date="2020-01" db="EMBL/GenBank/DDBJ databases">
        <title>Genomes assembled from Gulf of Kutch pelagic sediment metagenomes.</title>
        <authorList>
            <person name="Chandrashekar M."/>
            <person name="Mahajan M.S."/>
            <person name="Dave K.J."/>
            <person name="Vatsa P."/>
            <person name="Nathani N.M."/>
        </authorList>
    </citation>
    <scope>NUCLEOTIDE SEQUENCE [LARGE SCALE GENOMIC DNA]</scope>
    <source>
        <strain evidence="1">KS3-K002</strain>
    </source>
</reference>
<dbReference type="PROSITE" id="PS51318">
    <property type="entry name" value="TAT"/>
    <property type="match status" value="1"/>
</dbReference>
<evidence type="ECO:0000313" key="1">
    <source>
        <dbReference type="EMBL" id="NIR75378.1"/>
    </source>
</evidence>
<protein>
    <submittedName>
        <fullName evidence="1">Thiosulfohydrolase SoxB</fullName>
    </submittedName>
</protein>
<dbReference type="Proteomes" id="UP000702544">
    <property type="component" value="Unassembled WGS sequence"/>
</dbReference>
<dbReference type="InterPro" id="IPR006311">
    <property type="entry name" value="TAT_signal"/>
</dbReference>
<gene>
    <name evidence="1" type="ORF">GWO12_09770</name>
</gene>
<comment type="caution">
    <text evidence="1">The sequence shown here is derived from an EMBL/GenBank/DDBJ whole genome shotgun (WGS) entry which is preliminary data.</text>
</comment>
<dbReference type="AlphaFoldDB" id="A0AAE5CC68"/>
<proteinExistence type="predicted"/>
<feature type="non-terminal residue" evidence="1">
    <location>
        <position position="101"/>
    </location>
</feature>
<accession>A0AAE5CC68</accession>
<dbReference type="Gene3D" id="6.10.140.570">
    <property type="match status" value="1"/>
</dbReference>
<evidence type="ECO:0000313" key="2">
    <source>
        <dbReference type="Proteomes" id="UP000702544"/>
    </source>
</evidence>